<feature type="region of interest" description="Disordered" evidence="5">
    <location>
        <begin position="314"/>
        <end position="336"/>
    </location>
</feature>
<evidence type="ECO:0000256" key="2">
    <source>
        <dbReference type="ARBA" id="ARBA00023015"/>
    </source>
</evidence>
<evidence type="ECO:0000313" key="8">
    <source>
        <dbReference type="Proteomes" id="UP000274909"/>
    </source>
</evidence>
<dbReference type="GO" id="GO:0003677">
    <property type="term" value="F:DNA binding"/>
    <property type="evidence" value="ECO:0007669"/>
    <property type="project" value="UniProtKB-KW"/>
</dbReference>
<dbReference type="PANTHER" id="PTHR34294">
    <property type="entry name" value="TRANSCRIPTIONAL REGULATOR-RELATED"/>
    <property type="match status" value="1"/>
</dbReference>
<dbReference type="InterPro" id="IPR036388">
    <property type="entry name" value="WH-like_DNA-bd_sf"/>
</dbReference>
<keyword evidence="3" id="KW-0238">DNA-binding</keyword>
<dbReference type="Pfam" id="PF04198">
    <property type="entry name" value="Sugar-bind"/>
    <property type="match status" value="1"/>
</dbReference>
<keyword evidence="8" id="KW-1185">Reference proteome</keyword>
<dbReference type="PANTHER" id="PTHR34294:SF1">
    <property type="entry name" value="TRANSCRIPTIONAL REGULATOR LSRR"/>
    <property type="match status" value="1"/>
</dbReference>
<dbReference type="InterPro" id="IPR007324">
    <property type="entry name" value="Sugar-bd_dom_put"/>
</dbReference>
<comment type="similarity">
    <text evidence="1">Belongs to the SorC transcriptional regulatory family.</text>
</comment>
<dbReference type="GO" id="GO:0030246">
    <property type="term" value="F:carbohydrate binding"/>
    <property type="evidence" value="ECO:0007669"/>
    <property type="project" value="InterPro"/>
</dbReference>
<feature type="domain" description="Sugar-binding" evidence="6">
    <location>
        <begin position="59"/>
        <end position="311"/>
    </location>
</feature>
<evidence type="ECO:0000313" key="7">
    <source>
        <dbReference type="EMBL" id="RUR02016.1"/>
    </source>
</evidence>
<keyword evidence="4" id="KW-0804">Transcription</keyword>
<dbReference type="AlphaFoldDB" id="A0A3S0VC35"/>
<reference evidence="7 8" key="1">
    <citation type="submission" date="2018-12" db="EMBL/GenBank/DDBJ databases">
        <authorList>
            <person name="Li F."/>
        </authorList>
    </citation>
    <scope>NUCLEOTIDE SEQUENCE [LARGE SCALE GENOMIC DNA]</scope>
    <source>
        <strain evidence="7 8">EGI 6500705</strain>
    </source>
</reference>
<dbReference type="OrthoDB" id="186585at2"/>
<sequence>MDDELLSVRAAELYYDEDKTQDEIGAILGLTRWKVGRLLATAKQRGFIRIEIVHPRARRLGLERALGERFGLADAVVVPVGDAADAAEVAARVATAAADHLTALRPVPRTLGISWGRTLLSVANALPEGWASGVAVVQINGGVSVNRRSGTAAATAVEIARKAGGGATLLPSPAILERVETKRSIESDRTVAGILDLAASADVYLFSAGATTPDSAHIESGYLRRDDMEELVRRGAVGDVVGRYIDADGRIVDPGLDERTVGLPLERLREAARTIAVVSGAEKVAVARAIVASGLCTVLVTDEGIANALLAAVHPPDDPGGSQDSSPRHPSRRTTT</sequence>
<proteinExistence type="inferred from homology"/>
<dbReference type="Gene3D" id="3.40.50.1360">
    <property type="match status" value="1"/>
</dbReference>
<organism evidence="7 8">
    <name type="scientific">Labedella endophytica</name>
    <dbReference type="NCBI Taxonomy" id="1523160"/>
    <lineage>
        <taxon>Bacteria</taxon>
        <taxon>Bacillati</taxon>
        <taxon>Actinomycetota</taxon>
        <taxon>Actinomycetes</taxon>
        <taxon>Micrococcales</taxon>
        <taxon>Microbacteriaceae</taxon>
        <taxon>Labedella</taxon>
    </lineage>
</organism>
<gene>
    <name evidence="7" type="ORF">ELQ94_06270</name>
</gene>
<comment type="caution">
    <text evidence="7">The sequence shown here is derived from an EMBL/GenBank/DDBJ whole genome shotgun (WGS) entry which is preliminary data.</text>
</comment>
<dbReference type="EMBL" id="RZGZ01000002">
    <property type="protein sequence ID" value="RUR02016.1"/>
    <property type="molecule type" value="Genomic_DNA"/>
</dbReference>
<name>A0A3S0VC35_9MICO</name>
<accession>A0A3S0VC35</accession>
<keyword evidence="2" id="KW-0805">Transcription regulation</keyword>
<dbReference type="Proteomes" id="UP000274909">
    <property type="component" value="Unassembled WGS sequence"/>
</dbReference>
<dbReference type="SUPFAM" id="SSF100950">
    <property type="entry name" value="NagB/RpiA/CoA transferase-like"/>
    <property type="match status" value="1"/>
</dbReference>
<evidence type="ECO:0000256" key="5">
    <source>
        <dbReference type="SAM" id="MobiDB-lite"/>
    </source>
</evidence>
<evidence type="ECO:0000256" key="3">
    <source>
        <dbReference type="ARBA" id="ARBA00023125"/>
    </source>
</evidence>
<dbReference type="InterPro" id="IPR051054">
    <property type="entry name" value="SorC_transcr_regulators"/>
</dbReference>
<protein>
    <submittedName>
        <fullName evidence="7">Sugar-binding transcriptional regulator</fullName>
    </submittedName>
</protein>
<evidence type="ECO:0000256" key="4">
    <source>
        <dbReference type="ARBA" id="ARBA00023163"/>
    </source>
</evidence>
<evidence type="ECO:0000256" key="1">
    <source>
        <dbReference type="ARBA" id="ARBA00010466"/>
    </source>
</evidence>
<dbReference type="InterPro" id="IPR037171">
    <property type="entry name" value="NagB/RpiA_transferase-like"/>
</dbReference>
<evidence type="ECO:0000259" key="6">
    <source>
        <dbReference type="Pfam" id="PF04198"/>
    </source>
</evidence>
<dbReference type="Gene3D" id="1.10.10.10">
    <property type="entry name" value="Winged helix-like DNA-binding domain superfamily/Winged helix DNA-binding domain"/>
    <property type="match status" value="1"/>
</dbReference>